<accession>A0ABT4XXG7</accession>
<name>A0ABT4XXG7_9RHOB</name>
<dbReference type="Proteomes" id="UP001210720">
    <property type="component" value="Unassembled WGS sequence"/>
</dbReference>
<keyword evidence="2" id="KW-1185">Reference proteome</keyword>
<protein>
    <recommendedName>
        <fullName evidence="3">Cytochrome c family protein</fullName>
    </recommendedName>
</protein>
<evidence type="ECO:0008006" key="3">
    <source>
        <dbReference type="Google" id="ProtNLM"/>
    </source>
</evidence>
<evidence type="ECO:0000313" key="2">
    <source>
        <dbReference type="Proteomes" id="UP001210720"/>
    </source>
</evidence>
<sequence>MLPTDAQVTCGVDQTAFNSWFSGGTATAGGAVEPANGFDFPPPATNTKCDFYKWGAQMFLWLTSPDSAGGVVVDGAQFYDVVPDGSGNRKFIQNGSSDNLMQLRSVKSITSEGTGQAGGGDVLINANNSLVYYGVHANDIYAWFRTGTVNGALSELGDDFPTTEDQVNLIVEYAIDNGAEITDTRASTMELKTSWVDASTVTKADFVTAQAVVPTYDETGDTWVVTGTETIELALVGMHIAAPVLGHPELVWISYEHINNAPMADYVYTTTGGDQSLVAYNASGTWTFDVDATYTPDVIVPNAAQQSDGSIKAKNGGPIGPVKVAQKNPWGVAPGPNNDAGNNTDLVSLNVSVMGMLSALSDVRANYYQIGGIWTSEGQLPLSGTDGTIRGGLRLANSTMETFHQYPDHNGFTSENCFTCHSVSDRTSPGVNVSHIFGSLNPLGSN</sequence>
<gene>
    <name evidence="1" type="ORF">PFY00_18125</name>
</gene>
<organism evidence="1 2">
    <name type="scientific">Thalassococcus lentus</name>
    <dbReference type="NCBI Taxonomy" id="1210524"/>
    <lineage>
        <taxon>Bacteria</taxon>
        <taxon>Pseudomonadati</taxon>
        <taxon>Pseudomonadota</taxon>
        <taxon>Alphaproteobacteria</taxon>
        <taxon>Rhodobacterales</taxon>
        <taxon>Roseobacteraceae</taxon>
        <taxon>Thalassococcus</taxon>
    </lineage>
</organism>
<evidence type="ECO:0000313" key="1">
    <source>
        <dbReference type="EMBL" id="MDA7426656.1"/>
    </source>
</evidence>
<reference evidence="1 2" key="1">
    <citation type="submission" date="2023-01" db="EMBL/GenBank/DDBJ databases">
        <title>Thalassococcus onchidii sp. nov., isolated from a marine invertebrate from the South China Sea.</title>
        <authorList>
            <person name="Xu S."/>
            <person name="Liu Z."/>
            <person name="Xu Y."/>
        </authorList>
    </citation>
    <scope>NUCLEOTIDE SEQUENCE [LARGE SCALE GENOMIC DNA]</scope>
    <source>
        <strain evidence="1 2">KCTC 32084</strain>
    </source>
</reference>
<dbReference type="EMBL" id="JAQIOY010000010">
    <property type="protein sequence ID" value="MDA7426656.1"/>
    <property type="molecule type" value="Genomic_DNA"/>
</dbReference>
<proteinExistence type="predicted"/>
<comment type="caution">
    <text evidence="1">The sequence shown here is derived from an EMBL/GenBank/DDBJ whole genome shotgun (WGS) entry which is preliminary data.</text>
</comment>
<dbReference type="RefSeq" id="WP_271434009.1">
    <property type="nucleotide sequence ID" value="NZ_JAQIOY010000010.1"/>
</dbReference>